<protein>
    <submittedName>
        <fullName evidence="1">Uncharacterized protein</fullName>
    </submittedName>
</protein>
<dbReference type="EMBL" id="LCRF01000009">
    <property type="protein sequence ID" value="KKW31668.1"/>
    <property type="molecule type" value="Genomic_DNA"/>
</dbReference>
<sequence length="80" mass="8545">FIGEFIGENGRNSVGVPTARPLLGWFSTAKFHFGAGWGNRTPDHSLENCYFAIKLIPPSPATAGFGGQCPLNESAMVGFE</sequence>
<organism evidence="1 2">
    <name type="scientific">Candidatus Kaiserbacteria bacterium GW2011_GWC2_52_8b</name>
    <dbReference type="NCBI Taxonomy" id="1618676"/>
    <lineage>
        <taxon>Bacteria</taxon>
        <taxon>Candidatus Kaiseribacteriota</taxon>
    </lineage>
</organism>
<comment type="caution">
    <text evidence="1">The sequence shown here is derived from an EMBL/GenBank/DDBJ whole genome shotgun (WGS) entry which is preliminary data.</text>
</comment>
<evidence type="ECO:0000313" key="2">
    <source>
        <dbReference type="Proteomes" id="UP000034445"/>
    </source>
</evidence>
<accession>A0A0G1XKC0</accession>
<reference evidence="1 2" key="1">
    <citation type="journal article" date="2015" name="Nature">
        <title>rRNA introns, odd ribosomes, and small enigmatic genomes across a large radiation of phyla.</title>
        <authorList>
            <person name="Brown C.T."/>
            <person name="Hug L.A."/>
            <person name="Thomas B.C."/>
            <person name="Sharon I."/>
            <person name="Castelle C.J."/>
            <person name="Singh A."/>
            <person name="Wilkins M.J."/>
            <person name="Williams K.H."/>
            <person name="Banfield J.F."/>
        </authorList>
    </citation>
    <scope>NUCLEOTIDE SEQUENCE [LARGE SCALE GENOMIC DNA]</scope>
</reference>
<evidence type="ECO:0000313" key="1">
    <source>
        <dbReference type="EMBL" id="KKW31668.1"/>
    </source>
</evidence>
<proteinExistence type="predicted"/>
<name>A0A0G1XKC0_9BACT</name>
<gene>
    <name evidence="1" type="ORF">UY74_C0009G0017</name>
</gene>
<feature type="non-terminal residue" evidence="1">
    <location>
        <position position="1"/>
    </location>
</feature>
<dbReference type="Proteomes" id="UP000034445">
    <property type="component" value="Unassembled WGS sequence"/>
</dbReference>
<dbReference type="AlphaFoldDB" id="A0A0G1XKC0"/>